<dbReference type="Pfam" id="PF01381">
    <property type="entry name" value="HTH_3"/>
    <property type="match status" value="1"/>
</dbReference>
<dbReference type="InterPro" id="IPR001387">
    <property type="entry name" value="Cro/C1-type_HTH"/>
</dbReference>
<dbReference type="KEGG" id="mgod:E7746_09415"/>
<proteinExistence type="predicted"/>
<feature type="domain" description="HTH cro/C1-type" evidence="1">
    <location>
        <begin position="33"/>
        <end position="85"/>
    </location>
</feature>
<dbReference type="CDD" id="cd00093">
    <property type="entry name" value="HTH_XRE"/>
    <property type="match status" value="1"/>
</dbReference>
<evidence type="ECO:0000313" key="2">
    <source>
        <dbReference type="EMBL" id="QCD36081.1"/>
    </source>
</evidence>
<dbReference type="AlphaFoldDB" id="A0A4P7VP31"/>
<dbReference type="EMBL" id="CP039393">
    <property type="protein sequence ID" value="QCD36081.1"/>
    <property type="molecule type" value="Genomic_DNA"/>
</dbReference>
<dbReference type="SMART" id="SM00530">
    <property type="entry name" value="HTH_XRE"/>
    <property type="match status" value="1"/>
</dbReference>
<accession>A0A4P7VP31</accession>
<keyword evidence="3" id="KW-1185">Reference proteome</keyword>
<dbReference type="OrthoDB" id="1071083at2"/>
<dbReference type="Proteomes" id="UP000297031">
    <property type="component" value="Chromosome"/>
</dbReference>
<dbReference type="RefSeq" id="WP_136410636.1">
    <property type="nucleotide sequence ID" value="NZ_CP039393.1"/>
</dbReference>
<organism evidence="2 3">
    <name type="scientific">Muribaculum gordoncarteri</name>
    <dbReference type="NCBI Taxonomy" id="2530390"/>
    <lineage>
        <taxon>Bacteria</taxon>
        <taxon>Pseudomonadati</taxon>
        <taxon>Bacteroidota</taxon>
        <taxon>Bacteroidia</taxon>
        <taxon>Bacteroidales</taxon>
        <taxon>Muribaculaceae</taxon>
        <taxon>Muribaculum</taxon>
    </lineage>
</organism>
<evidence type="ECO:0000313" key="3">
    <source>
        <dbReference type="Proteomes" id="UP000297031"/>
    </source>
</evidence>
<reference evidence="2 3" key="1">
    <citation type="submission" date="2019-02" db="EMBL/GenBank/DDBJ databases">
        <title>Isolation and identification of novel species under the genus Muribaculum.</title>
        <authorList>
            <person name="Miyake S."/>
            <person name="Ding Y."/>
            <person name="Low A."/>
            <person name="Soh M."/>
            <person name="Seedorf H."/>
        </authorList>
    </citation>
    <scope>NUCLEOTIDE SEQUENCE [LARGE SCALE GENOMIC DNA]</scope>
    <source>
        <strain evidence="2 3">TLL-A4</strain>
    </source>
</reference>
<gene>
    <name evidence="2" type="ORF">E7746_09415</name>
</gene>
<dbReference type="InterPro" id="IPR010982">
    <property type="entry name" value="Lambda_DNA-bd_dom_sf"/>
</dbReference>
<dbReference type="PROSITE" id="PS50943">
    <property type="entry name" value="HTH_CROC1"/>
    <property type="match status" value="1"/>
</dbReference>
<sequence length="119" mass="13581">MIQNINNNNILSVLKSFTLDNSDDIAREVAENFRKRRVEKNITRQHISELSGVPLSTVARFEQKGLIAFESLVKLAMALGYASDVRNLFGKSKFDTMEELDMIRSKSGNKRAYVKNKKK</sequence>
<protein>
    <submittedName>
        <fullName evidence="2">XRE family transcriptional regulator</fullName>
    </submittedName>
</protein>
<dbReference type="GO" id="GO:0003677">
    <property type="term" value="F:DNA binding"/>
    <property type="evidence" value="ECO:0007669"/>
    <property type="project" value="InterPro"/>
</dbReference>
<dbReference type="SUPFAM" id="SSF47413">
    <property type="entry name" value="lambda repressor-like DNA-binding domains"/>
    <property type="match status" value="1"/>
</dbReference>
<dbReference type="Gene3D" id="1.10.260.40">
    <property type="entry name" value="lambda repressor-like DNA-binding domains"/>
    <property type="match status" value="1"/>
</dbReference>
<evidence type="ECO:0000259" key="1">
    <source>
        <dbReference type="PROSITE" id="PS50943"/>
    </source>
</evidence>
<name>A0A4P7VP31_9BACT</name>